<dbReference type="InterPro" id="IPR004027">
    <property type="entry name" value="SEC_C_motif"/>
</dbReference>
<sequence>MPIWILLPLHGSEENFERLDTFSEEEFQQSIENIRPAALRLYNYWIANPQATVTQQPVINGTKVGRNDPCPCGSGKKFKNCCLH</sequence>
<dbReference type="Proteomes" id="UP000310719">
    <property type="component" value="Chromosome"/>
</dbReference>
<reference evidence="1 2" key="1">
    <citation type="submission" date="2019-05" db="EMBL/GenBank/DDBJ databases">
        <authorList>
            <consortium name="Pathogen Informatics"/>
        </authorList>
    </citation>
    <scope>NUCLEOTIDE SEQUENCE [LARGE SCALE GENOMIC DNA]</scope>
    <source>
        <strain evidence="1 2">NCTC13032</strain>
    </source>
</reference>
<organism evidence="1 2">
    <name type="scientific">Leclercia adecarboxylata</name>
    <dbReference type="NCBI Taxonomy" id="83655"/>
    <lineage>
        <taxon>Bacteria</taxon>
        <taxon>Pseudomonadati</taxon>
        <taxon>Pseudomonadota</taxon>
        <taxon>Gammaproteobacteria</taxon>
        <taxon>Enterobacterales</taxon>
        <taxon>Enterobacteriaceae</taxon>
        <taxon>Leclercia</taxon>
    </lineage>
</organism>
<name>A0A4U9I440_9ENTR</name>
<dbReference type="PANTHER" id="PTHR33747:SF1">
    <property type="entry name" value="ADENYLATE CYCLASE-ASSOCIATED CAP C-TERMINAL DOMAIN-CONTAINING PROTEIN"/>
    <property type="match status" value="1"/>
</dbReference>
<dbReference type="PANTHER" id="PTHR33747">
    <property type="entry name" value="UPF0225 PROTEIN SCO1677"/>
    <property type="match status" value="1"/>
</dbReference>
<accession>A0A4U9I440</accession>
<dbReference type="Gene3D" id="3.10.450.50">
    <property type="match status" value="1"/>
</dbReference>
<evidence type="ECO:0000313" key="1">
    <source>
        <dbReference type="EMBL" id="VTP70009.1"/>
    </source>
</evidence>
<protein>
    <submittedName>
        <fullName evidence="1">Predicted metal-binding protein related to the C-terminal domain of SecA</fullName>
    </submittedName>
</protein>
<dbReference type="AlphaFoldDB" id="A0A4U9I440"/>
<dbReference type="Pfam" id="PF02810">
    <property type="entry name" value="SEC-C"/>
    <property type="match status" value="1"/>
</dbReference>
<proteinExistence type="predicted"/>
<evidence type="ECO:0000313" key="2">
    <source>
        <dbReference type="Proteomes" id="UP000310719"/>
    </source>
</evidence>
<gene>
    <name evidence="1" type="primary">secA_3</name>
    <name evidence="1" type="ORF">NCTC13032_04629</name>
</gene>
<dbReference type="EMBL" id="LR590464">
    <property type="protein sequence ID" value="VTP70009.1"/>
    <property type="molecule type" value="Genomic_DNA"/>
</dbReference>
<dbReference type="SUPFAM" id="SSF103642">
    <property type="entry name" value="Sec-C motif"/>
    <property type="match status" value="1"/>
</dbReference>